<evidence type="ECO:0000259" key="6">
    <source>
        <dbReference type="PROSITE" id="PS01180"/>
    </source>
</evidence>
<dbReference type="PROSITE" id="PS01180">
    <property type="entry name" value="CUB"/>
    <property type="match status" value="2"/>
</dbReference>
<dbReference type="SUPFAM" id="SSF57535">
    <property type="entry name" value="Complement control module/SCR domain"/>
    <property type="match status" value="1"/>
</dbReference>
<dbReference type="InterPro" id="IPR000436">
    <property type="entry name" value="Sushi_SCR_CCP_dom"/>
</dbReference>
<dbReference type="SMART" id="SM00042">
    <property type="entry name" value="CUB"/>
    <property type="match status" value="1"/>
</dbReference>
<name>A0A4U1F2C1_MONMO</name>
<organism evidence="8 9">
    <name type="scientific">Monodon monoceros</name>
    <name type="common">Narwhal</name>
    <name type="synonym">Ceratodon monodon</name>
    <dbReference type="NCBI Taxonomy" id="40151"/>
    <lineage>
        <taxon>Eukaryota</taxon>
        <taxon>Metazoa</taxon>
        <taxon>Chordata</taxon>
        <taxon>Craniata</taxon>
        <taxon>Vertebrata</taxon>
        <taxon>Euteleostomi</taxon>
        <taxon>Mammalia</taxon>
        <taxon>Eutheria</taxon>
        <taxon>Laurasiatheria</taxon>
        <taxon>Artiodactyla</taxon>
        <taxon>Whippomorpha</taxon>
        <taxon>Cetacea</taxon>
        <taxon>Odontoceti</taxon>
        <taxon>Monodontidae</taxon>
        <taxon>Monodon</taxon>
    </lineage>
</organism>
<keyword evidence="4" id="KW-0768">Sushi</keyword>
<feature type="non-terminal residue" evidence="8">
    <location>
        <position position="1662"/>
    </location>
</feature>
<feature type="region of interest" description="Disordered" evidence="5">
    <location>
        <begin position="800"/>
        <end position="828"/>
    </location>
</feature>
<evidence type="ECO:0000256" key="1">
    <source>
        <dbReference type="ARBA" id="ARBA00022729"/>
    </source>
</evidence>
<gene>
    <name evidence="8" type="ORF">EI555_002566</name>
</gene>
<evidence type="ECO:0000256" key="3">
    <source>
        <dbReference type="ARBA" id="ARBA00023157"/>
    </source>
</evidence>
<dbReference type="Gene3D" id="2.60.120.290">
    <property type="entry name" value="Spermadhesin, CUB domain"/>
    <property type="match status" value="3"/>
</dbReference>
<dbReference type="CDD" id="cd00041">
    <property type="entry name" value="CUB"/>
    <property type="match status" value="2"/>
</dbReference>
<evidence type="ECO:0000256" key="5">
    <source>
        <dbReference type="SAM" id="MobiDB-lite"/>
    </source>
</evidence>
<evidence type="ECO:0000313" key="8">
    <source>
        <dbReference type="EMBL" id="TKC43419.1"/>
    </source>
</evidence>
<dbReference type="PROSITE" id="PS50923">
    <property type="entry name" value="SUSHI"/>
    <property type="match status" value="1"/>
</dbReference>
<reference evidence="9" key="1">
    <citation type="journal article" date="2019" name="IScience">
        <title>Narwhal Genome Reveals Long-Term Low Genetic Diversity despite Current Large Abundance Size.</title>
        <authorList>
            <person name="Westbury M.V."/>
            <person name="Petersen B."/>
            <person name="Garde E."/>
            <person name="Heide-Jorgensen M.P."/>
            <person name="Lorenzen E.D."/>
        </authorList>
    </citation>
    <scope>NUCLEOTIDE SEQUENCE [LARGE SCALE GENOMIC DNA]</scope>
</reference>
<dbReference type="Proteomes" id="UP000308365">
    <property type="component" value="Unassembled WGS sequence"/>
</dbReference>
<dbReference type="EMBL" id="RWIC01000473">
    <property type="protein sequence ID" value="TKC43419.1"/>
    <property type="molecule type" value="Genomic_DNA"/>
</dbReference>
<dbReference type="SMART" id="SM00032">
    <property type="entry name" value="CCP"/>
    <property type="match status" value="1"/>
</dbReference>
<feature type="region of interest" description="Disordered" evidence="5">
    <location>
        <begin position="109"/>
        <end position="131"/>
    </location>
</feature>
<keyword evidence="2" id="KW-0677">Repeat</keyword>
<dbReference type="Pfam" id="PF00431">
    <property type="entry name" value="CUB"/>
    <property type="match status" value="2"/>
</dbReference>
<dbReference type="Pfam" id="PF00084">
    <property type="entry name" value="Sushi"/>
    <property type="match status" value="1"/>
</dbReference>
<sequence>MLGSMWRTLKVAPDVEGQSINALSISLLMATPNGQVQSAEFSRGEIHNRAYRDTGKASGNLETKYKICNYGLTFTQNSHSLAGSPAASAPGLSRLRALLSPPRRLPQPRRLGAFLPGSAGASPRPRPGSPLSALGAAQPCLQWFGTRCYESEASRAPRPAGGVGCAAGLGTGISPPLALPSGDSLALSVALPCLGGDGRIREEPSVSCACGISADMTAWRKSKSLLAPLALLALCAGLLTAAKVFQIQGGCCAEEAAGLPGLLVCRADAAAAAARIILSHMSPSGIRAAFEDIKHFSNNARIPVKRRHENTKLWYNVVFSNKLMELPSVSELTLGVDLRASLHFANTIVLTSKVHAFWTLSMIECHCLCYGGGYVLKMRSLGLRFRQDSVEEAGVQYRYGPQEPLGSCGQFSDGCSGMKEHPFTTMDMELGDCYRIQSVFLGTSFPNPTYTYVFGFCSTAGYEKKRTEENMETRTDALISRLVHTLRYQASEAVVGGVLRDPCKRIMDGVYDKVWEALPESGDILQRSKNKTGQNCGGLVQGPNGTIESPGFPHGYPNYANCTWIIITGERNRIQLSFHTFALEEDFDILSVYDGQLQQGNLKCQGAPVPEPQATSTPMDPHYQQRPRGAPLFSKSLIRNYMNKYALSKHVKDHEGKAMRIYQEEVIQAGHWGWGRTQGGGSFDGVVLKLVKGEWRAEMPPQGSPVKRRKQLPTEAYLRAIGFHSREGQRLSGFQLPSCIVSTGSILTLWFTTDFAQNACPIIPGTVLSIRCIETLREVQGDGNHAGILSMVTDIDPKEIRENPKAGDHDITMGNRRPSDDSNDPDRMAVTGQVDWTKAGTDGKRTEGQYSEVFFKTMAGMFAFANEKSKEELKLQRNQQNQMQARGGVSFEQRSDLELKERSARSGTSGTSFQILTVITARYQKVITGSGIVHETRSGFTRRFEVRVGIAGTKVGIAISQSLFSEHIVMYDTNILEGKVRGWRQRLERRAVVQLHKPFATCAEKLYVVKKKKKEWNFIGNFGQKPESLVTAVLRTGVLALRKGNRKATFRMPAKSKYTIIYLQSGKSRNGLDLMSNKTNSQRVVNVLPSHTCGNPGEILKGVLHGTRFNIGDKIRYSCLSGYILEGHAILTCIVSPGNGASWDFPAPFCREYENNADCTWTILAEPGDTIALVFTDFQLEEGYDFLEISGTEAPSIWYKDRQEHNMKIWINGTIDPGAALQVQAKVPPLVMKSESAEEIIQHQYSMISTVMEELSRGANDSRNCPNSDQNHIRIPYGKIQGIPCQYLIKAPKHTMSLPFRDAPSLPCNFEREGFLHEAAREHILPAFTDLYKAALEHVLPAFTEKLPGMGVQVELDPYQGVLGITVVISIIITTLLKLNPVGSVCAATEEGQFEAGEEGGGRDPDSKTRVARIGYDSISHPTVTIDGKDLMLSFKGSLIDKMLFEAFRFSISSHTDQHKTQVLQTANYAKFGSLLLLHWEIPKGLIHDLFFFAKKEKYGYPGVVAAIPQPMPDSGKAGTSPSTLGSQTGQNTVNKFLFRPPSPQLENTVLDKPGYLQFPEQITNFDTNGAFYVQYEDNAHCVWVITTTDPDKVIKLAFEEFELERGYDTLTVGDAGKGSQELEKKQLVVTAYQANEADIFICSNLSSFLSASGRGMLITRL</sequence>
<evidence type="ECO:0000259" key="7">
    <source>
        <dbReference type="PROSITE" id="PS50923"/>
    </source>
</evidence>
<feature type="compositionally biased region" description="Basic and acidic residues" evidence="5">
    <location>
        <begin position="800"/>
        <end position="827"/>
    </location>
</feature>
<dbReference type="SUPFAM" id="SSF49854">
    <property type="entry name" value="Spermadhesin, CUB domain"/>
    <property type="match status" value="3"/>
</dbReference>
<evidence type="ECO:0000256" key="2">
    <source>
        <dbReference type="ARBA" id="ARBA00022737"/>
    </source>
</evidence>
<dbReference type="PANTHER" id="PTHR24251:SF37">
    <property type="entry name" value="CUB DOMAIN-CONTAINING PROTEIN"/>
    <property type="match status" value="1"/>
</dbReference>
<comment type="caution">
    <text evidence="8">The sequence shown here is derived from an EMBL/GenBank/DDBJ whole genome shotgun (WGS) entry which is preliminary data.</text>
</comment>
<dbReference type="Gene3D" id="2.10.70.10">
    <property type="entry name" value="Complement Module, domain 1"/>
    <property type="match status" value="1"/>
</dbReference>
<evidence type="ECO:0000313" key="9">
    <source>
        <dbReference type="Proteomes" id="UP000308365"/>
    </source>
</evidence>
<accession>A0A4U1F2C1</accession>
<feature type="domain" description="Sushi" evidence="7">
    <location>
        <begin position="1091"/>
        <end position="1152"/>
    </location>
</feature>
<feature type="domain" description="CUB" evidence="6">
    <location>
        <begin position="1119"/>
        <end position="1189"/>
    </location>
</feature>
<dbReference type="PANTHER" id="PTHR24251">
    <property type="entry name" value="OVOCHYMASE-RELATED"/>
    <property type="match status" value="1"/>
</dbReference>
<dbReference type="InterPro" id="IPR035914">
    <property type="entry name" value="Sperma_CUB_dom_sf"/>
</dbReference>
<comment type="caution">
    <text evidence="4">Lacks conserved residue(s) required for the propagation of feature annotation.</text>
</comment>
<dbReference type="CDD" id="cd00033">
    <property type="entry name" value="CCP"/>
    <property type="match status" value="1"/>
</dbReference>
<proteinExistence type="predicted"/>
<keyword evidence="1" id="KW-0732">Signal</keyword>
<keyword evidence="3" id="KW-1015">Disulfide bond</keyword>
<feature type="region of interest" description="Disordered" evidence="5">
    <location>
        <begin position="875"/>
        <end position="905"/>
    </location>
</feature>
<dbReference type="InterPro" id="IPR000859">
    <property type="entry name" value="CUB_dom"/>
</dbReference>
<feature type="domain" description="CUB" evidence="6">
    <location>
        <begin position="536"/>
        <end position="604"/>
    </location>
</feature>
<evidence type="ECO:0000256" key="4">
    <source>
        <dbReference type="PROSITE-ProRule" id="PRU00302"/>
    </source>
</evidence>
<dbReference type="InterPro" id="IPR035976">
    <property type="entry name" value="Sushi/SCR/CCP_sf"/>
</dbReference>
<feature type="compositionally biased region" description="Basic and acidic residues" evidence="5">
    <location>
        <begin position="893"/>
        <end position="904"/>
    </location>
</feature>
<evidence type="ECO:0008006" key="10">
    <source>
        <dbReference type="Google" id="ProtNLM"/>
    </source>
</evidence>
<protein>
    <recommendedName>
        <fullName evidence="10">CUB domain-containing protein</fullName>
    </recommendedName>
</protein>